<dbReference type="RefSeq" id="WP_085441098.1">
    <property type="nucleotide sequence ID" value="NZ_LVJN01000015.1"/>
</dbReference>
<reference evidence="1 2" key="1">
    <citation type="journal article" date="2016" name="BMC Genomics">
        <title>Combined genomic and structural analyses of a cultured magnetotactic bacterium reveals its niche adaptation to a dynamic environment.</title>
        <authorList>
            <person name="Araujo A.C."/>
            <person name="Morillo V."/>
            <person name="Cypriano J."/>
            <person name="Teixeira L.C."/>
            <person name="Leao P."/>
            <person name="Lyra S."/>
            <person name="Almeida L.G."/>
            <person name="Bazylinski D.A."/>
            <person name="Vasconcellos A.T."/>
            <person name="Abreu F."/>
            <person name="Lins U."/>
        </authorList>
    </citation>
    <scope>NUCLEOTIDE SEQUENCE [LARGE SCALE GENOMIC DNA]</scope>
    <source>
        <strain evidence="1 2">IT-1</strain>
    </source>
</reference>
<keyword evidence="2" id="KW-1185">Reference proteome</keyword>
<protein>
    <submittedName>
        <fullName evidence="1">Uncharacterized protein</fullName>
    </submittedName>
</protein>
<accession>A0A1Y2K8Y9</accession>
<dbReference type="Proteomes" id="UP000194003">
    <property type="component" value="Unassembled WGS sequence"/>
</dbReference>
<comment type="caution">
    <text evidence="1">The sequence shown here is derived from an EMBL/GenBank/DDBJ whole genome shotgun (WGS) entry which is preliminary data.</text>
</comment>
<dbReference type="AlphaFoldDB" id="A0A1Y2K8Y9"/>
<proteinExistence type="predicted"/>
<sequence>MSSSGGLRGIDFGLAGLLCLALALLYVLTGAGLSTSSKSVQLNQLSLYPNTYGPFTIQRKSQPVEFSIHVNQSQQSWTAIDSELIDKPGGSAITGFSGDLWRESGRDSDGAWSDEQTEATMRLTLSGPREYYLRLKVRQGAITDVGNGRDATLSAPISIRLDYLRGSSASYDKGALLLLILGLVLDRIWRRNIKRAASASAGKRVSPWERS</sequence>
<dbReference type="STRING" id="1434232.MAIT1_03943"/>
<dbReference type="OrthoDB" id="8354133at2"/>
<organism evidence="1 2">
    <name type="scientific">Magnetofaba australis IT-1</name>
    <dbReference type="NCBI Taxonomy" id="1434232"/>
    <lineage>
        <taxon>Bacteria</taxon>
        <taxon>Pseudomonadati</taxon>
        <taxon>Pseudomonadota</taxon>
        <taxon>Magnetococcia</taxon>
        <taxon>Magnetococcales</taxon>
        <taxon>Magnetococcaceae</taxon>
        <taxon>Magnetofaba</taxon>
    </lineage>
</organism>
<dbReference type="EMBL" id="LVJN01000015">
    <property type="protein sequence ID" value="OSM07142.1"/>
    <property type="molecule type" value="Genomic_DNA"/>
</dbReference>
<evidence type="ECO:0000313" key="2">
    <source>
        <dbReference type="Proteomes" id="UP000194003"/>
    </source>
</evidence>
<evidence type="ECO:0000313" key="1">
    <source>
        <dbReference type="EMBL" id="OSM07142.1"/>
    </source>
</evidence>
<name>A0A1Y2K8Y9_9PROT</name>
<gene>
    <name evidence="1" type="ORF">MAIT1_03943</name>
</gene>